<dbReference type="Gene3D" id="3.40.309.10">
    <property type="entry name" value="Aldehyde Dehydrogenase, Chain A, domain 2"/>
    <property type="match status" value="1"/>
</dbReference>
<sequence length="534" mass="58450">MRSYPQYIDGKDVEGTRWTYVLRASAYLKENRPAFNLKRALELGRPVESTENVVARCAVGAPEDNDRALEAARRASRTFRLLPLETRSQIVLEFNATLAERAEELIDILIAEGHPRRLAQWEVSGMLRCCDEPTVRWYESQLHQEFAPAGNKLELIRKPDGVVCVNPPQNAAGSNSTLGVLALLAGNALVVKAPRTTPLSVFFVYREILAPILEKHGAPSGTLNIICGHTEQVLRTWLASPLVDDIMFFGDSAAGLKLGEECLRNGKKAILELAGNDGFVVWKDADLEAAARALEESFYGSSQICMVPKYAIVHPDVADRFLEIFVARVADIQPGYPENPEILLSPVLKVDGFFDFLSEAETKGARVLIGGKRVDVDGETSSTGMFCLPTVVRVDGLTDSRDLSCVREETFFPLLPVVVPEATTDDEALLEEIIDFLNANKYGLRNSVWTADEETAHRFADGVTNGGLLKVNDSHIGFNSILSTHGGNGLTGGPYGELNYAGLRTTHLQGISWGDGDPRPLDSQIVSAGERVRS</sequence>
<dbReference type="EMBL" id="FONG01000012">
    <property type="protein sequence ID" value="SFF35497.1"/>
    <property type="molecule type" value="Genomic_DNA"/>
</dbReference>
<dbReference type="Pfam" id="PF00171">
    <property type="entry name" value="Aldedh"/>
    <property type="match status" value="1"/>
</dbReference>
<feature type="domain" description="Aldehyde dehydrogenase" evidence="3">
    <location>
        <begin position="47"/>
        <end position="492"/>
    </location>
</feature>
<reference evidence="4 5" key="1">
    <citation type="submission" date="2016-10" db="EMBL/GenBank/DDBJ databases">
        <authorList>
            <person name="de Groot N.N."/>
        </authorList>
    </citation>
    <scope>NUCLEOTIDE SEQUENCE [LARGE SCALE GENOMIC DNA]</scope>
    <source>
        <strain evidence="4 5">CGMCC 4.3510</strain>
    </source>
</reference>
<dbReference type="InterPro" id="IPR016162">
    <property type="entry name" value="Ald_DH_N"/>
</dbReference>
<dbReference type="STRING" id="380248.SAMN05216251_11284"/>
<organism evidence="4 5">
    <name type="scientific">Actinacidiphila alni</name>
    <dbReference type="NCBI Taxonomy" id="380248"/>
    <lineage>
        <taxon>Bacteria</taxon>
        <taxon>Bacillati</taxon>
        <taxon>Actinomycetota</taxon>
        <taxon>Actinomycetes</taxon>
        <taxon>Kitasatosporales</taxon>
        <taxon>Streptomycetaceae</taxon>
        <taxon>Actinacidiphila</taxon>
    </lineage>
</organism>
<evidence type="ECO:0000313" key="5">
    <source>
        <dbReference type="Proteomes" id="UP000199323"/>
    </source>
</evidence>
<keyword evidence="5" id="KW-1185">Reference proteome</keyword>
<dbReference type="PANTHER" id="PTHR43353">
    <property type="entry name" value="SUCCINATE-SEMIALDEHYDE DEHYDROGENASE, MITOCHONDRIAL"/>
    <property type="match status" value="1"/>
</dbReference>
<dbReference type="RefSeq" id="WP_093715139.1">
    <property type="nucleotide sequence ID" value="NZ_FONG01000012.1"/>
</dbReference>
<evidence type="ECO:0000259" key="3">
    <source>
        <dbReference type="Pfam" id="PF00171"/>
    </source>
</evidence>
<proteinExistence type="predicted"/>
<dbReference type="AlphaFoldDB" id="A0A1I2I333"/>
<evidence type="ECO:0000256" key="2">
    <source>
        <dbReference type="SAM" id="MobiDB-lite"/>
    </source>
</evidence>
<dbReference type="InterPro" id="IPR016163">
    <property type="entry name" value="Ald_DH_C"/>
</dbReference>
<protein>
    <submittedName>
        <fullName evidence="4">Acyl-CoA reductase</fullName>
    </submittedName>
</protein>
<feature type="region of interest" description="Disordered" evidence="2">
    <location>
        <begin position="514"/>
        <end position="534"/>
    </location>
</feature>
<dbReference type="Proteomes" id="UP000199323">
    <property type="component" value="Unassembled WGS sequence"/>
</dbReference>
<gene>
    <name evidence="4" type="ORF">SAMN05216251_11284</name>
</gene>
<dbReference type="OrthoDB" id="3284578at2"/>
<name>A0A1I2I333_9ACTN</name>
<dbReference type="GO" id="GO:0016620">
    <property type="term" value="F:oxidoreductase activity, acting on the aldehyde or oxo group of donors, NAD or NADP as acceptor"/>
    <property type="evidence" value="ECO:0007669"/>
    <property type="project" value="InterPro"/>
</dbReference>
<dbReference type="Gene3D" id="3.40.605.10">
    <property type="entry name" value="Aldehyde Dehydrogenase, Chain A, domain 1"/>
    <property type="match status" value="1"/>
</dbReference>
<evidence type="ECO:0000256" key="1">
    <source>
        <dbReference type="ARBA" id="ARBA00023002"/>
    </source>
</evidence>
<dbReference type="InterPro" id="IPR015590">
    <property type="entry name" value="Aldehyde_DH_dom"/>
</dbReference>
<dbReference type="SUPFAM" id="SSF53720">
    <property type="entry name" value="ALDH-like"/>
    <property type="match status" value="1"/>
</dbReference>
<evidence type="ECO:0000313" key="4">
    <source>
        <dbReference type="EMBL" id="SFF35497.1"/>
    </source>
</evidence>
<keyword evidence="1" id="KW-0560">Oxidoreductase</keyword>
<dbReference type="InterPro" id="IPR050740">
    <property type="entry name" value="Aldehyde_DH_Superfamily"/>
</dbReference>
<dbReference type="InterPro" id="IPR016161">
    <property type="entry name" value="Ald_DH/histidinol_DH"/>
</dbReference>
<dbReference type="PANTHER" id="PTHR43353:SF5">
    <property type="entry name" value="SUCCINATE-SEMIALDEHYDE DEHYDROGENASE, MITOCHONDRIAL"/>
    <property type="match status" value="1"/>
</dbReference>
<accession>A0A1I2I333</accession>